<accession>A0A9P1H0U9</accession>
<dbReference type="InterPro" id="IPR016135">
    <property type="entry name" value="UBQ-conjugating_enzyme/RWD"/>
</dbReference>
<reference evidence="2" key="1">
    <citation type="submission" date="2022-11" db="EMBL/GenBank/DDBJ databases">
        <authorList>
            <person name="Scott C."/>
            <person name="Bruce N."/>
        </authorList>
    </citation>
    <scope>NUCLEOTIDE SEQUENCE</scope>
</reference>
<comment type="caution">
    <text evidence="2">The sequence shown here is derived from an EMBL/GenBank/DDBJ whole genome shotgun (WGS) entry which is preliminary data.</text>
</comment>
<feature type="domain" description="Small nuclear ribonucleoprotein Prp3 C-terminal" evidence="1">
    <location>
        <begin position="141"/>
        <end position="224"/>
    </location>
</feature>
<dbReference type="AlphaFoldDB" id="A0A9P1H0U9"/>
<dbReference type="PANTHER" id="PTHR15955:SF10">
    <property type="entry name" value="DUF1115 DOMAIN PROTEIN (AFU_ORTHOLOGUE AFUA_5G14750)"/>
    <property type="match status" value="1"/>
</dbReference>
<dbReference type="EMBL" id="CALLCH030000009">
    <property type="protein sequence ID" value="CAI4213891.1"/>
    <property type="molecule type" value="Genomic_DNA"/>
</dbReference>
<evidence type="ECO:0000313" key="2">
    <source>
        <dbReference type="EMBL" id="CAI4213891.1"/>
    </source>
</evidence>
<dbReference type="Pfam" id="PF06544">
    <property type="entry name" value="Prp3_C"/>
    <property type="match status" value="1"/>
</dbReference>
<gene>
    <name evidence="2" type="ORF">PPNO1_LOCUS3635</name>
</gene>
<dbReference type="InterPro" id="IPR017359">
    <property type="entry name" value="Phi-like"/>
</dbReference>
<keyword evidence="3" id="KW-1185">Reference proteome</keyword>
<dbReference type="SUPFAM" id="SSF54495">
    <property type="entry name" value="UBC-like"/>
    <property type="match status" value="1"/>
</dbReference>
<dbReference type="PIRSF" id="PIRSF038021">
    <property type="entry name" value="UCP038021_RWDD2"/>
    <property type="match status" value="1"/>
</dbReference>
<dbReference type="PANTHER" id="PTHR15955">
    <property type="entry name" value="RWD DOMAIN CONTAINING PROTEIN 2"/>
    <property type="match status" value="1"/>
</dbReference>
<organism evidence="2 3">
    <name type="scientific">Parascedosporium putredinis</name>
    <dbReference type="NCBI Taxonomy" id="1442378"/>
    <lineage>
        <taxon>Eukaryota</taxon>
        <taxon>Fungi</taxon>
        <taxon>Dikarya</taxon>
        <taxon>Ascomycota</taxon>
        <taxon>Pezizomycotina</taxon>
        <taxon>Sordariomycetes</taxon>
        <taxon>Hypocreomycetidae</taxon>
        <taxon>Microascales</taxon>
        <taxon>Microascaceae</taxon>
        <taxon>Parascedosporium</taxon>
    </lineage>
</organism>
<dbReference type="OrthoDB" id="432412at2759"/>
<name>A0A9P1H0U9_9PEZI</name>
<dbReference type="Proteomes" id="UP000838763">
    <property type="component" value="Unassembled WGS sequence"/>
</dbReference>
<evidence type="ECO:0000313" key="3">
    <source>
        <dbReference type="Proteomes" id="UP000838763"/>
    </source>
</evidence>
<dbReference type="InterPro" id="IPR059181">
    <property type="entry name" value="RWDD2A-B_C"/>
</dbReference>
<sequence>MADDTGLALLPKDLLELQLGQIDLLMAIRQHTEIDEQARLLTLDLEVEDAVGEPKPLTLTLSVPMVAELPVTDPPAVKTRVHQPAWMSKSEAAQMTAQLPDEDILSVIEHVKDEASQHLARLAEKAAARNAGTTEEPIVRAWFYFPSISTREKRDDLVNHSSSYGLTGFLLAGKPGILCLEGGSEAIDDFMKFIKTESWGDIPPQHKKVSERYRERSVDLVRAFRDMQEITDMVGEKRGERANRSDMRALKAWLDERGLGEALEKILM</sequence>
<evidence type="ECO:0000259" key="1">
    <source>
        <dbReference type="Pfam" id="PF06544"/>
    </source>
</evidence>
<protein>
    <recommendedName>
        <fullName evidence="1">Small nuclear ribonucleoprotein Prp3 C-terminal domain-containing protein</fullName>
    </recommendedName>
</protein>
<dbReference type="CDD" id="cd24163">
    <property type="entry name" value="RWDD2_C"/>
    <property type="match status" value="1"/>
</dbReference>
<proteinExistence type="predicted"/>
<dbReference type="InterPro" id="IPR010541">
    <property type="entry name" value="Prp3_C"/>
</dbReference>